<feature type="non-terminal residue" evidence="2">
    <location>
        <position position="1"/>
    </location>
</feature>
<proteinExistence type="predicted"/>
<name>A0AAN8ZZG2_HALRR</name>
<dbReference type="AlphaFoldDB" id="A0AAN8ZZG2"/>
<evidence type="ECO:0000313" key="2">
    <source>
        <dbReference type="EMBL" id="KAK7053496.1"/>
    </source>
</evidence>
<dbReference type="Proteomes" id="UP001381693">
    <property type="component" value="Unassembled WGS sequence"/>
</dbReference>
<feature type="region of interest" description="Disordered" evidence="1">
    <location>
        <begin position="1"/>
        <end position="25"/>
    </location>
</feature>
<reference evidence="2 3" key="1">
    <citation type="submission" date="2023-11" db="EMBL/GenBank/DDBJ databases">
        <title>Halocaridina rubra genome assembly.</title>
        <authorList>
            <person name="Smith C."/>
        </authorList>
    </citation>
    <scope>NUCLEOTIDE SEQUENCE [LARGE SCALE GENOMIC DNA]</scope>
    <source>
        <strain evidence="2">EP-1</strain>
        <tissue evidence="2">Whole</tissue>
    </source>
</reference>
<comment type="caution">
    <text evidence="2">The sequence shown here is derived from an EMBL/GenBank/DDBJ whole genome shotgun (WGS) entry which is preliminary data.</text>
</comment>
<protein>
    <submittedName>
        <fullName evidence="2">Uncharacterized protein</fullName>
    </submittedName>
</protein>
<accession>A0AAN8ZZG2</accession>
<sequence>GAHPPSRPPPPFHHEAPPPYLDSLGGMYPIGPPHTAMPHEAPPPYFASPYQSQYHAPGECIIQPQGHIYPDISQLPQPQAGILPSSPYTSHAVSNLRAMCTPSVPYVPPAQPHIPYGGYNINSGPLELPPAYEEHPSAPDYYSLYADSSTNNDSRYGDPHDKKVPLGFMNPNATQMPPSTHTEFAAQQMNPPSVPVRPAYCSPGYNHLNIPQEALHHQGQGPWWTILKDGEAPSSCVISWKGGDGLKIYFIQEEGHIVSPTKSLQMALYKRIKGKGDAMEEALVGMVEVLGSWRLRLHGKTTYTLHTYSDTYVFFDDSTSPRRFVIIELPVDVTKRMRLDLLTLLQELTDLREEQEGVVGKITNNVGTVYTDVTKKLNTVIKDTVPGAHKSTKWLRKGTGNIVRMGGSLVSKGMHLIADQMPVSQPDNEDESPAHSELLEALIKFRKAKEEGTITFI</sequence>
<keyword evidence="3" id="KW-1185">Reference proteome</keyword>
<organism evidence="2 3">
    <name type="scientific">Halocaridina rubra</name>
    <name type="common">Hawaiian red shrimp</name>
    <dbReference type="NCBI Taxonomy" id="373956"/>
    <lineage>
        <taxon>Eukaryota</taxon>
        <taxon>Metazoa</taxon>
        <taxon>Ecdysozoa</taxon>
        <taxon>Arthropoda</taxon>
        <taxon>Crustacea</taxon>
        <taxon>Multicrustacea</taxon>
        <taxon>Malacostraca</taxon>
        <taxon>Eumalacostraca</taxon>
        <taxon>Eucarida</taxon>
        <taxon>Decapoda</taxon>
        <taxon>Pleocyemata</taxon>
        <taxon>Caridea</taxon>
        <taxon>Atyoidea</taxon>
        <taxon>Atyidae</taxon>
        <taxon>Halocaridina</taxon>
    </lineage>
</organism>
<gene>
    <name evidence="2" type="ORF">SK128_024347</name>
</gene>
<evidence type="ECO:0000313" key="3">
    <source>
        <dbReference type="Proteomes" id="UP001381693"/>
    </source>
</evidence>
<dbReference type="EMBL" id="JAXCGZ010021335">
    <property type="protein sequence ID" value="KAK7053496.1"/>
    <property type="molecule type" value="Genomic_DNA"/>
</dbReference>
<evidence type="ECO:0000256" key="1">
    <source>
        <dbReference type="SAM" id="MobiDB-lite"/>
    </source>
</evidence>
<feature type="compositionally biased region" description="Pro residues" evidence="1">
    <location>
        <begin position="1"/>
        <end position="11"/>
    </location>
</feature>